<organism evidence="1 2">
    <name type="scientific">Pelotalea chapellei</name>
    <dbReference type="NCBI Taxonomy" id="44671"/>
    <lineage>
        <taxon>Bacteria</taxon>
        <taxon>Pseudomonadati</taxon>
        <taxon>Thermodesulfobacteriota</taxon>
        <taxon>Desulfuromonadia</taxon>
        <taxon>Geobacterales</taxon>
        <taxon>Geobacteraceae</taxon>
        <taxon>Pelotalea</taxon>
    </lineage>
</organism>
<evidence type="ECO:0000313" key="2">
    <source>
        <dbReference type="Proteomes" id="UP000784128"/>
    </source>
</evidence>
<name>A0ABS5UAG8_9BACT</name>
<accession>A0ABS5UAG8</accession>
<dbReference type="InterPro" id="IPR053909">
    <property type="entry name" value="FabMG"/>
</dbReference>
<proteinExistence type="predicted"/>
<dbReference type="RefSeq" id="WP_214299830.1">
    <property type="nucleotide sequence ID" value="NZ_JAHDYS010000011.1"/>
</dbReference>
<evidence type="ECO:0000313" key="1">
    <source>
        <dbReference type="EMBL" id="MBT1072640.1"/>
    </source>
</evidence>
<reference evidence="1 2" key="1">
    <citation type="submission" date="2021-05" db="EMBL/GenBank/DDBJ databases">
        <title>The draft genome of Geobacter chapellei DSM 13688.</title>
        <authorList>
            <person name="Xu Z."/>
            <person name="Masuda Y."/>
            <person name="Itoh H."/>
            <person name="Senoo K."/>
        </authorList>
    </citation>
    <scope>NUCLEOTIDE SEQUENCE [LARGE SCALE GENOMIC DNA]</scope>
    <source>
        <strain evidence="1 2">DSM 13688</strain>
    </source>
</reference>
<gene>
    <name evidence="1" type="ORF">KJB30_12650</name>
</gene>
<protein>
    <submittedName>
        <fullName evidence="1">Uncharacterized protein</fullName>
    </submittedName>
</protein>
<keyword evidence="2" id="KW-1185">Reference proteome</keyword>
<sequence length="442" mass="48649">MTEYKPLKQLPERAGYGPGDVLVLVGELFGRGYANGLVDEAKRLGMTVIGTTVGRRDADGTLRPLSSEELAAAGELLGGEVINIPLEAGFDMEAVGEQPSIAEQLKKARPDDWNTISFADSFVEQARAAGTRRFRSAMGQVCQELLRLIPQEANIILAHAMAGGIPRARVFMPLLNRVFKGTGEKYLPSADFWASDLGRLCDASFNEVTADTFRYLLEETEPLRQRSESFGKKVNYTAYGYHGTGILMGEEYNWQSYTPYVQGWAKMRLEDIATEARSNGINATVFNCPEIQTNSSALFLGVEIALYLLLEAIGREAGEAALAQLQERCQAMLKEGVTVQQLLERAKTYLSSPLLPGPADFPSWPQHNSREQAELMLTASAELMGMHADQKNLICAELSRIVFLTTGRLMVQASWSSDAAVFWLNHDILARLLADESGKDIL</sequence>
<comment type="caution">
    <text evidence="1">The sequence shown here is derived from an EMBL/GenBank/DDBJ whole genome shotgun (WGS) entry which is preliminary data.</text>
</comment>
<dbReference type="Pfam" id="PF22046">
    <property type="entry name" value="FabMG"/>
    <property type="match status" value="1"/>
</dbReference>
<dbReference type="Proteomes" id="UP000784128">
    <property type="component" value="Unassembled WGS sequence"/>
</dbReference>
<dbReference type="EMBL" id="JAHDYS010000011">
    <property type="protein sequence ID" value="MBT1072640.1"/>
    <property type="molecule type" value="Genomic_DNA"/>
</dbReference>